<protein>
    <recommendedName>
        <fullName evidence="3">DUF3990 domain-containing protein</fullName>
    </recommendedName>
</protein>
<accession>A0ABS5Q6Z8</accession>
<evidence type="ECO:0008006" key="3">
    <source>
        <dbReference type="Google" id="ProtNLM"/>
    </source>
</evidence>
<proteinExistence type="predicted"/>
<evidence type="ECO:0000313" key="2">
    <source>
        <dbReference type="Proteomes" id="UP000766336"/>
    </source>
</evidence>
<gene>
    <name evidence="1" type="ORF">KHU32_00535</name>
</gene>
<dbReference type="RefSeq" id="WP_213668106.1">
    <property type="nucleotide sequence ID" value="NZ_JAHCDA010000001.1"/>
</dbReference>
<evidence type="ECO:0000313" key="1">
    <source>
        <dbReference type="EMBL" id="MBS7809400.1"/>
    </source>
</evidence>
<dbReference type="Proteomes" id="UP000766336">
    <property type="component" value="Unassembled WGS sequence"/>
</dbReference>
<dbReference type="SUPFAM" id="SSF56399">
    <property type="entry name" value="ADP-ribosylation"/>
    <property type="match status" value="1"/>
</dbReference>
<dbReference type="Gene3D" id="3.90.175.10">
    <property type="entry name" value="Diphtheria Toxin, domain 1"/>
    <property type="match status" value="1"/>
</dbReference>
<keyword evidence="2" id="KW-1185">Reference proteome</keyword>
<organism evidence="1 2">
    <name type="scientific">Roseococcus pinisoli</name>
    <dbReference type="NCBI Taxonomy" id="2835040"/>
    <lineage>
        <taxon>Bacteria</taxon>
        <taxon>Pseudomonadati</taxon>
        <taxon>Pseudomonadota</taxon>
        <taxon>Alphaproteobacteria</taxon>
        <taxon>Acetobacterales</taxon>
        <taxon>Roseomonadaceae</taxon>
        <taxon>Roseococcus</taxon>
    </lineage>
</organism>
<name>A0ABS5Q6Z8_9PROT</name>
<reference evidence="1 2" key="1">
    <citation type="submission" date="2021-05" db="EMBL/GenBank/DDBJ databases">
        <title>Roseococcus sp. XZZS9, whole genome shotgun sequencing project.</title>
        <authorList>
            <person name="Zhao G."/>
            <person name="Shen L."/>
        </authorList>
    </citation>
    <scope>NUCLEOTIDE SEQUENCE [LARGE SCALE GENOMIC DNA]</scope>
    <source>
        <strain evidence="1 2">XZZS9</strain>
    </source>
</reference>
<comment type="caution">
    <text evidence="1">The sequence shown here is derived from an EMBL/GenBank/DDBJ whole genome shotgun (WGS) entry which is preliminary data.</text>
</comment>
<sequence>MTKIGYHGTSRRHHSSLDKGIKPVASDWDANSGGELGQGFYVANNIEAATIYGYGVCTTQAHPVAEDNYIDIWAVYSSVELDQLNHFAVSSQQTWSKFPKSYFDNFHFVYLYNDPGFKAALSPPRKATKAEIPEITQIKFNPNIFPFGVLTLAFHKKIAVNDALG</sequence>
<dbReference type="EMBL" id="JAHCDA010000001">
    <property type="protein sequence ID" value="MBS7809400.1"/>
    <property type="molecule type" value="Genomic_DNA"/>
</dbReference>